<keyword evidence="2" id="KW-1185">Reference proteome</keyword>
<dbReference type="Proteomes" id="UP001500751">
    <property type="component" value="Unassembled WGS sequence"/>
</dbReference>
<dbReference type="EMBL" id="BAAAQN010000006">
    <property type="protein sequence ID" value="GAA2018804.1"/>
    <property type="molecule type" value="Genomic_DNA"/>
</dbReference>
<protein>
    <recommendedName>
        <fullName evidence="3">Cysteine dioxygenase</fullName>
    </recommendedName>
</protein>
<reference evidence="2" key="1">
    <citation type="journal article" date="2019" name="Int. J. Syst. Evol. Microbiol.">
        <title>The Global Catalogue of Microorganisms (GCM) 10K type strain sequencing project: providing services to taxonomists for standard genome sequencing and annotation.</title>
        <authorList>
            <consortium name="The Broad Institute Genomics Platform"/>
            <consortium name="The Broad Institute Genome Sequencing Center for Infectious Disease"/>
            <person name="Wu L."/>
            <person name="Ma J."/>
        </authorList>
    </citation>
    <scope>NUCLEOTIDE SEQUENCE [LARGE SCALE GENOMIC DNA]</scope>
    <source>
        <strain evidence="2">JCM 16014</strain>
    </source>
</reference>
<accession>A0ABP5F9C1</accession>
<gene>
    <name evidence="1" type="ORF">GCM10009839_13790</name>
</gene>
<name>A0ABP5F9C1_9ACTN</name>
<dbReference type="InterPro" id="IPR011051">
    <property type="entry name" value="RmlC_Cupin_sf"/>
</dbReference>
<organism evidence="1 2">
    <name type="scientific">Catenulispora yoronensis</name>
    <dbReference type="NCBI Taxonomy" id="450799"/>
    <lineage>
        <taxon>Bacteria</taxon>
        <taxon>Bacillati</taxon>
        <taxon>Actinomycetota</taxon>
        <taxon>Actinomycetes</taxon>
        <taxon>Catenulisporales</taxon>
        <taxon>Catenulisporaceae</taxon>
        <taxon>Catenulispora</taxon>
    </lineage>
</organism>
<evidence type="ECO:0008006" key="3">
    <source>
        <dbReference type="Google" id="ProtNLM"/>
    </source>
</evidence>
<dbReference type="Gene3D" id="2.60.120.10">
    <property type="entry name" value="Jelly Rolls"/>
    <property type="match status" value="1"/>
</dbReference>
<dbReference type="RefSeq" id="WP_344664656.1">
    <property type="nucleotide sequence ID" value="NZ_BAAAQN010000006.1"/>
</dbReference>
<evidence type="ECO:0000313" key="1">
    <source>
        <dbReference type="EMBL" id="GAA2018804.1"/>
    </source>
</evidence>
<proteinExistence type="predicted"/>
<dbReference type="SUPFAM" id="SSF51182">
    <property type="entry name" value="RmlC-like cupins"/>
    <property type="match status" value="1"/>
</dbReference>
<sequence>MLDSIVAPLRDIDWNNIETVHAAATDALNALDTPGLLGKAVEDITNRPELRALCEHYDILDKLVLHDDPTGVRIRLHIFGPGHFDRPHNHRWSYASRILAGSYQHFQFGNVEVDENQKPAALRTLHCRTESAGDTYTLHHTMVHAVTAEADTVSLIVRGPAVKDRFLVMDRNAGTAWWQYGAAQESPEDAAAKRMTKDRLQQRISNLRVWGLT</sequence>
<evidence type="ECO:0000313" key="2">
    <source>
        <dbReference type="Proteomes" id="UP001500751"/>
    </source>
</evidence>
<dbReference type="InterPro" id="IPR014710">
    <property type="entry name" value="RmlC-like_jellyroll"/>
</dbReference>
<comment type="caution">
    <text evidence="1">The sequence shown here is derived from an EMBL/GenBank/DDBJ whole genome shotgun (WGS) entry which is preliminary data.</text>
</comment>